<dbReference type="RefSeq" id="WP_179268783.1">
    <property type="nucleotide sequence ID" value="NZ_CP058579.1"/>
</dbReference>
<evidence type="ECO:0000313" key="2">
    <source>
        <dbReference type="Proteomes" id="UP000509626"/>
    </source>
</evidence>
<accession>A0A7D5QB09</accession>
<organism evidence="1 2">
    <name type="scientific">Halorarum salinum</name>
    <dbReference type="NCBI Taxonomy" id="2743089"/>
    <lineage>
        <taxon>Archaea</taxon>
        <taxon>Methanobacteriati</taxon>
        <taxon>Methanobacteriota</taxon>
        <taxon>Stenosarchaea group</taxon>
        <taxon>Halobacteria</taxon>
        <taxon>Halobacteriales</taxon>
        <taxon>Haloferacaceae</taxon>
        <taxon>Halorarum</taxon>
    </lineage>
</organism>
<keyword evidence="2" id="KW-1185">Reference proteome</keyword>
<proteinExistence type="predicted"/>
<gene>
    <name evidence="1" type="ORF">HUG12_10835</name>
</gene>
<dbReference type="GeneID" id="56037960"/>
<reference evidence="1 2" key="1">
    <citation type="submission" date="2020-06" db="EMBL/GenBank/DDBJ databases">
        <title>NJ-3-1, isolated from saline soil.</title>
        <authorList>
            <person name="Cui H.L."/>
            <person name="Shi X."/>
        </authorList>
    </citation>
    <scope>NUCLEOTIDE SEQUENCE [LARGE SCALE GENOMIC DNA]</scope>
    <source>
        <strain evidence="1 2">NJ-3-1</strain>
    </source>
</reference>
<evidence type="ECO:0000313" key="1">
    <source>
        <dbReference type="EMBL" id="QLG62198.1"/>
    </source>
</evidence>
<protein>
    <submittedName>
        <fullName evidence="1">Uncharacterized protein</fullName>
    </submittedName>
</protein>
<dbReference type="OrthoDB" id="350646at2157"/>
<dbReference type="Proteomes" id="UP000509626">
    <property type="component" value="Chromosome"/>
</dbReference>
<dbReference type="EMBL" id="CP058579">
    <property type="protein sequence ID" value="QLG62198.1"/>
    <property type="molecule type" value="Genomic_DNA"/>
</dbReference>
<name>A0A7D5QB09_9EURY</name>
<dbReference type="KEGG" id="halu:HUG12_10835"/>
<dbReference type="AlphaFoldDB" id="A0A7D5QB09"/>
<sequence>MSLRDAAGPLVAALGNLFAWVASSEEIWFSVVATYIRFIAPETALPDLRGPFLFLTLCYLGLRLADLWDAKDEVDDTL</sequence>